<evidence type="ECO:0000313" key="1">
    <source>
        <dbReference type="EMBL" id="USS42771.1"/>
    </source>
</evidence>
<dbReference type="EMBL" id="CP099587">
    <property type="protein sequence ID" value="USS45413.1"/>
    <property type="molecule type" value="Genomic_DNA"/>
</dbReference>
<evidence type="ECO:0000313" key="3">
    <source>
        <dbReference type="Proteomes" id="UP001056386"/>
    </source>
</evidence>
<protein>
    <submittedName>
        <fullName evidence="1">Helix-turn-helix domain-containing protein</fullName>
    </submittedName>
</protein>
<dbReference type="Proteomes" id="UP001056386">
    <property type="component" value="Chromosome 2"/>
</dbReference>
<name>A0ABY5BAW1_BURGL</name>
<gene>
    <name evidence="1" type="ORF">NFI99_11370</name>
    <name evidence="2" type="ORF">NFI99_27955</name>
</gene>
<organism evidence="1 3">
    <name type="scientific">Burkholderia glumae</name>
    <name type="common">Pseudomonas glumae</name>
    <dbReference type="NCBI Taxonomy" id="337"/>
    <lineage>
        <taxon>Bacteria</taxon>
        <taxon>Pseudomonadati</taxon>
        <taxon>Pseudomonadota</taxon>
        <taxon>Betaproteobacteria</taxon>
        <taxon>Burkholderiales</taxon>
        <taxon>Burkholderiaceae</taxon>
        <taxon>Burkholderia</taxon>
    </lineage>
</organism>
<keyword evidence="3" id="KW-1185">Reference proteome</keyword>
<dbReference type="InterPro" id="IPR010982">
    <property type="entry name" value="Lambda_DNA-bd_dom_sf"/>
</dbReference>
<sequence length="84" mass="8948">MDKLLALLNSLSTADQRDFASRCGTTVGYLRKAISTGQQLGESLCINIDRESGGVVRCEDLAPAVDWAYLRRSGSAAVGTREAA</sequence>
<proteinExistence type="predicted"/>
<dbReference type="Gene3D" id="1.10.260.40">
    <property type="entry name" value="lambda repressor-like DNA-binding domains"/>
    <property type="match status" value="1"/>
</dbReference>
<accession>A0ABY5BAW1</accession>
<dbReference type="RefSeq" id="WP_043224834.1">
    <property type="nucleotide sequence ID" value="NZ_CP099583.1"/>
</dbReference>
<dbReference type="EMBL" id="CP099583">
    <property type="protein sequence ID" value="USS42771.1"/>
    <property type="molecule type" value="Genomic_DNA"/>
</dbReference>
<evidence type="ECO:0000313" key="2">
    <source>
        <dbReference type="EMBL" id="USS45413.1"/>
    </source>
</evidence>
<dbReference type="Proteomes" id="UP001056386">
    <property type="component" value="Chromosome 1"/>
</dbReference>
<reference evidence="1" key="1">
    <citation type="submission" date="2022-06" db="EMBL/GenBank/DDBJ databases">
        <title>Draft genome sequence of Burkholderia glumae strain GR20004 isolated from rice panicle showing bacterial panicle blight.</title>
        <authorList>
            <person name="Choi S.Y."/>
            <person name="Lee Y.H."/>
        </authorList>
    </citation>
    <scope>NUCLEOTIDE SEQUENCE</scope>
    <source>
        <strain evidence="1">GR20004</strain>
    </source>
</reference>